<dbReference type="InterPro" id="IPR012373">
    <property type="entry name" value="Ferrdict_sens_TM"/>
</dbReference>
<dbReference type="PIRSF" id="PIRSF018266">
    <property type="entry name" value="FecR"/>
    <property type="match status" value="1"/>
</dbReference>
<comment type="caution">
    <text evidence="4">The sequence shown here is derived from an EMBL/GenBank/DDBJ whole genome shotgun (WGS) entry which is preliminary data.</text>
</comment>
<sequence>MSEAQRTESVAADWLARRDSGAWTDADQQLLDAWIAASVAHRVAWLRLSSAWERGDRLGALRTPAIPIPVPTPAPASQQQAARPVSRLSRFSLQRIAAGILVAAAGTAWFGWQYMQEEQGRQYATAVGARQSVALADGSRLTLNTATQVRTAVNDSGRKVWLDAGEAYFDIAHDKKRPFVVIAGDRRITVLGTRFLVRRQGEQVNVTVEEGRVQIASAQPGAKSAEPTVLTRNQAAVTHADNVLVISKAPKQVDDELSWREGKLVFDQTTLADAAAQFNRYNTRQLVIVDPAIAQVRIGGSFDANNMSGFVALLKQGFGLAAHERGNEIRISN</sequence>
<feature type="domain" description="FecR N-terminal" evidence="3">
    <location>
        <begin position="11"/>
        <end position="48"/>
    </location>
</feature>
<evidence type="ECO:0000313" key="4">
    <source>
        <dbReference type="EMBL" id="TWD85613.1"/>
    </source>
</evidence>
<organism evidence="4 5">
    <name type="scientific">Variovorax beijingensis</name>
    <dbReference type="NCBI Taxonomy" id="2496117"/>
    <lineage>
        <taxon>Bacteria</taxon>
        <taxon>Pseudomonadati</taxon>
        <taxon>Pseudomonadota</taxon>
        <taxon>Betaproteobacteria</taxon>
        <taxon>Burkholderiales</taxon>
        <taxon>Comamonadaceae</taxon>
        <taxon>Variovorax</taxon>
    </lineage>
</organism>
<accession>A0A561C390</accession>
<feature type="transmembrane region" description="Helical" evidence="1">
    <location>
        <begin position="96"/>
        <end position="115"/>
    </location>
</feature>
<dbReference type="EMBL" id="VIVL01000005">
    <property type="protein sequence ID" value="TWD85613.1"/>
    <property type="molecule type" value="Genomic_DNA"/>
</dbReference>
<dbReference type="PANTHER" id="PTHR30273:SF2">
    <property type="entry name" value="PROTEIN FECR"/>
    <property type="match status" value="1"/>
</dbReference>
<gene>
    <name evidence="4" type="ORF">FB547_105125</name>
</gene>
<dbReference type="AlphaFoldDB" id="A0A561C390"/>
<name>A0A561C390_9BURK</name>
<evidence type="ECO:0000259" key="2">
    <source>
        <dbReference type="Pfam" id="PF04773"/>
    </source>
</evidence>
<dbReference type="RefSeq" id="WP_145744107.1">
    <property type="nucleotide sequence ID" value="NZ_VIVL01000005.1"/>
</dbReference>
<evidence type="ECO:0000313" key="5">
    <source>
        <dbReference type="Proteomes" id="UP000319722"/>
    </source>
</evidence>
<dbReference type="GO" id="GO:0016989">
    <property type="term" value="F:sigma factor antagonist activity"/>
    <property type="evidence" value="ECO:0007669"/>
    <property type="project" value="TreeGrafter"/>
</dbReference>
<feature type="domain" description="FecR protein" evidence="2">
    <location>
        <begin position="122"/>
        <end position="214"/>
    </location>
</feature>
<dbReference type="Pfam" id="PF16220">
    <property type="entry name" value="DUF4880"/>
    <property type="match status" value="1"/>
</dbReference>
<dbReference type="Pfam" id="PF04773">
    <property type="entry name" value="FecR"/>
    <property type="match status" value="1"/>
</dbReference>
<protein>
    <submittedName>
        <fullName evidence="4">FecR family protein</fullName>
    </submittedName>
</protein>
<evidence type="ECO:0000256" key="1">
    <source>
        <dbReference type="SAM" id="Phobius"/>
    </source>
</evidence>
<dbReference type="InterPro" id="IPR032623">
    <property type="entry name" value="FecR_N"/>
</dbReference>
<keyword evidence="1" id="KW-0812">Transmembrane</keyword>
<dbReference type="Proteomes" id="UP000319722">
    <property type="component" value="Unassembled WGS sequence"/>
</dbReference>
<keyword evidence="1" id="KW-0472">Membrane</keyword>
<dbReference type="OrthoDB" id="1100567at2"/>
<dbReference type="Gene3D" id="2.60.120.1440">
    <property type="match status" value="1"/>
</dbReference>
<evidence type="ECO:0000259" key="3">
    <source>
        <dbReference type="Pfam" id="PF16220"/>
    </source>
</evidence>
<proteinExistence type="predicted"/>
<keyword evidence="1" id="KW-1133">Transmembrane helix</keyword>
<reference evidence="4 5" key="1">
    <citation type="submission" date="2019-06" db="EMBL/GenBank/DDBJ databases">
        <title>Sorghum-associated microbial communities from plants grown in Nebraska, USA.</title>
        <authorList>
            <person name="Schachtman D."/>
        </authorList>
    </citation>
    <scope>NUCLEOTIDE SEQUENCE [LARGE SCALE GENOMIC DNA]</scope>
    <source>
        <strain evidence="4 5">T529</strain>
    </source>
</reference>
<dbReference type="PANTHER" id="PTHR30273">
    <property type="entry name" value="PERIPLASMIC SIGNAL SENSOR AND SIGMA FACTOR ACTIVATOR FECR-RELATED"/>
    <property type="match status" value="1"/>
</dbReference>
<dbReference type="InterPro" id="IPR006860">
    <property type="entry name" value="FecR"/>
</dbReference>
<dbReference type="Gene3D" id="3.55.50.30">
    <property type="match status" value="1"/>
</dbReference>